<dbReference type="InterPro" id="IPR055643">
    <property type="entry name" value="DUF7219"/>
</dbReference>
<dbReference type="STRING" id="240292.Ava_1215"/>
<proteinExistence type="predicted"/>
<dbReference type="Proteomes" id="UP000002533">
    <property type="component" value="Chromosome"/>
</dbReference>
<gene>
    <name evidence="1" type="ordered locus">Ava_1215</name>
</gene>
<dbReference type="Pfam" id="PF23856">
    <property type="entry name" value="DUF7219"/>
    <property type="match status" value="1"/>
</dbReference>
<accession>Q3MDU7</accession>
<protein>
    <submittedName>
        <fullName evidence="1">Uncharacterized protein</fullName>
    </submittedName>
</protein>
<organism evidence="1 2">
    <name type="scientific">Trichormus variabilis (strain ATCC 29413 / PCC 7937)</name>
    <name type="common">Anabaena variabilis</name>
    <dbReference type="NCBI Taxonomy" id="240292"/>
    <lineage>
        <taxon>Bacteria</taxon>
        <taxon>Bacillati</taxon>
        <taxon>Cyanobacteriota</taxon>
        <taxon>Cyanophyceae</taxon>
        <taxon>Nostocales</taxon>
        <taxon>Nostocaceae</taxon>
        <taxon>Trichormus</taxon>
    </lineage>
</organism>
<dbReference type="AlphaFoldDB" id="Q3MDU7"/>
<evidence type="ECO:0000313" key="1">
    <source>
        <dbReference type="EMBL" id="ABA20839.1"/>
    </source>
</evidence>
<dbReference type="EMBL" id="CP000117">
    <property type="protein sequence ID" value="ABA20839.1"/>
    <property type="molecule type" value="Genomic_DNA"/>
</dbReference>
<name>Q3MDU7_TRIV2</name>
<evidence type="ECO:0000313" key="2">
    <source>
        <dbReference type="Proteomes" id="UP000002533"/>
    </source>
</evidence>
<dbReference type="eggNOG" id="ENOG5032Y1Q">
    <property type="taxonomic scope" value="Bacteria"/>
</dbReference>
<reference evidence="2" key="1">
    <citation type="journal article" date="2014" name="Stand. Genomic Sci.">
        <title>Complete genome sequence of Anabaena variabilis ATCC 29413.</title>
        <authorList>
            <person name="Thiel T."/>
            <person name="Pratte B.S."/>
            <person name="Zhong J."/>
            <person name="Goodwin L."/>
            <person name="Copeland A."/>
            <person name="Lucas S."/>
            <person name="Han C."/>
            <person name="Pitluck S."/>
            <person name="Land M.L."/>
            <person name="Kyrpides N.C."/>
            <person name="Woyke T."/>
        </authorList>
    </citation>
    <scope>NUCLEOTIDE SEQUENCE [LARGE SCALE GENOMIC DNA]</scope>
    <source>
        <strain evidence="2">ATCC 29413 / PCC 7937</strain>
    </source>
</reference>
<dbReference type="HOGENOM" id="CLU_2178326_0_0_3"/>
<sequence length="109" mass="12722">MDCVTSKQNSLPASLPCYNYEIFEMETSMNPQSDVLLELCDFLYPRSPYYGQFKPEYLAFNANLQEFSQRVNYICNLQTGGKITPEEAYKQIHLLWKQLKHAKKSIEVV</sequence>
<dbReference type="KEGG" id="ava:Ava_1215"/>